<comment type="caution">
    <text evidence="2">The sequence shown here is derived from an EMBL/GenBank/DDBJ whole genome shotgun (WGS) entry which is preliminary data.</text>
</comment>
<evidence type="ECO:0000256" key="1">
    <source>
        <dbReference type="SAM" id="MobiDB-lite"/>
    </source>
</evidence>
<feature type="compositionally biased region" description="Basic and acidic residues" evidence="1">
    <location>
        <begin position="31"/>
        <end position="41"/>
    </location>
</feature>
<name>A0A4R8S7A4_9PEZI</name>
<gene>
    <name evidence="2" type="ORF">C8034_v006646</name>
</gene>
<dbReference type="AlphaFoldDB" id="A0A4R8S7A4"/>
<feature type="compositionally biased region" description="Basic residues" evidence="1">
    <location>
        <begin position="64"/>
        <end position="73"/>
    </location>
</feature>
<accession>A0A4R8S7A4</accession>
<dbReference type="EMBL" id="QAPF01001802">
    <property type="protein sequence ID" value="TDZ87586.1"/>
    <property type="molecule type" value="Genomic_DNA"/>
</dbReference>
<keyword evidence="3" id="KW-1185">Reference proteome</keyword>
<protein>
    <submittedName>
        <fullName evidence="2">Uncharacterized protein</fullName>
    </submittedName>
</protein>
<reference evidence="2 3" key="1">
    <citation type="submission" date="2018-11" db="EMBL/GenBank/DDBJ databases">
        <title>Genome sequence and assembly of Colletotrichum sidae.</title>
        <authorList>
            <person name="Gan P."/>
            <person name="Shirasu K."/>
        </authorList>
    </citation>
    <scope>NUCLEOTIDE SEQUENCE [LARGE SCALE GENOMIC DNA]</scope>
    <source>
        <strain evidence="2 3">CBS 518.97</strain>
    </source>
</reference>
<evidence type="ECO:0000313" key="2">
    <source>
        <dbReference type="EMBL" id="TDZ87586.1"/>
    </source>
</evidence>
<evidence type="ECO:0000313" key="3">
    <source>
        <dbReference type="Proteomes" id="UP000295604"/>
    </source>
</evidence>
<feature type="region of interest" description="Disordered" evidence="1">
    <location>
        <begin position="1"/>
        <end position="220"/>
    </location>
</feature>
<dbReference type="Proteomes" id="UP000295604">
    <property type="component" value="Unassembled WGS sequence"/>
</dbReference>
<feature type="compositionally biased region" description="Basic and acidic residues" evidence="1">
    <location>
        <begin position="90"/>
        <end position="103"/>
    </location>
</feature>
<proteinExistence type="predicted"/>
<organism evidence="2 3">
    <name type="scientific">Colletotrichum sidae</name>
    <dbReference type="NCBI Taxonomy" id="1347389"/>
    <lineage>
        <taxon>Eukaryota</taxon>
        <taxon>Fungi</taxon>
        <taxon>Dikarya</taxon>
        <taxon>Ascomycota</taxon>
        <taxon>Pezizomycotina</taxon>
        <taxon>Sordariomycetes</taxon>
        <taxon>Hypocreomycetidae</taxon>
        <taxon>Glomerellales</taxon>
        <taxon>Glomerellaceae</taxon>
        <taxon>Colletotrichum</taxon>
        <taxon>Colletotrichum orbiculare species complex</taxon>
    </lineage>
</organism>
<sequence length="220" mass="24798">MLSTDRPDDQPQPCDSEPANVRLEIRQSQPEAKKKAKREELQENIGAVRGHRHGKSVEAEGKAKSKSHDKKPLRRDESLNVKARATSSMDAHRSPRSEPRSETYHGNMRLQKPQVDGARASRSSKPEPFKSSLRVVELMKEPTAVGPDLGKPDQQQRGRQKGIQQDSRSKTQHYSNFHATERSNAEELDDSPPPSPLRPIHQGGGRYAPEQLEIKRPKRT</sequence>